<evidence type="ECO:0000313" key="1">
    <source>
        <dbReference type="EMBL" id="TMW84729.1"/>
    </source>
</evidence>
<proteinExistence type="predicted"/>
<sequence length="98" mass="11314">MCSIFHPKCGKGVFSNERPSVKLKFVNIWNRKLQIQVDCTSTRDGELKEDSGTKWRDFRPKTTVEYLDYMDKMIEPLPFGECATLGRALMNQWAAPLV</sequence>
<gene>
    <name evidence="1" type="ORF">EJD97_024520</name>
</gene>
<comment type="caution">
    <text evidence="1">The sequence shown here is derived from an EMBL/GenBank/DDBJ whole genome shotgun (WGS) entry which is preliminary data.</text>
</comment>
<accession>A0A6N2ASN5</accession>
<organism evidence="1">
    <name type="scientific">Solanum chilense</name>
    <name type="common">Tomato</name>
    <name type="synonym">Lycopersicon chilense</name>
    <dbReference type="NCBI Taxonomy" id="4083"/>
    <lineage>
        <taxon>Eukaryota</taxon>
        <taxon>Viridiplantae</taxon>
        <taxon>Streptophyta</taxon>
        <taxon>Embryophyta</taxon>
        <taxon>Tracheophyta</taxon>
        <taxon>Spermatophyta</taxon>
        <taxon>Magnoliopsida</taxon>
        <taxon>eudicotyledons</taxon>
        <taxon>Gunneridae</taxon>
        <taxon>Pentapetalae</taxon>
        <taxon>asterids</taxon>
        <taxon>lamiids</taxon>
        <taxon>Solanales</taxon>
        <taxon>Solanaceae</taxon>
        <taxon>Solanoideae</taxon>
        <taxon>Solaneae</taxon>
        <taxon>Solanum</taxon>
        <taxon>Solanum subgen. Lycopersicon</taxon>
    </lineage>
</organism>
<protein>
    <submittedName>
        <fullName evidence="1">Uncharacterized protein</fullName>
    </submittedName>
</protein>
<dbReference type="AlphaFoldDB" id="A0A6N2ASN5"/>
<reference evidence="1" key="1">
    <citation type="submission" date="2019-05" db="EMBL/GenBank/DDBJ databases">
        <title>The de novo reference genome and transcriptome assemblies of the wild tomato species Solanum chilense.</title>
        <authorList>
            <person name="Stam R."/>
            <person name="Nosenko T."/>
            <person name="Hoerger A.C."/>
            <person name="Stephan W."/>
            <person name="Seidel M.A."/>
            <person name="Kuhn J.M.M."/>
            <person name="Haberer G."/>
            <person name="Tellier A."/>
        </authorList>
    </citation>
    <scope>NUCLEOTIDE SEQUENCE</scope>
    <source>
        <tissue evidence="1">Mature leaves</tissue>
    </source>
</reference>
<name>A0A6N2ASN5_SOLCI</name>
<dbReference type="EMBL" id="RXGB01008590">
    <property type="protein sequence ID" value="TMW84729.1"/>
    <property type="molecule type" value="Genomic_DNA"/>
</dbReference>